<name>A0A162Z2G5_9FLAO</name>
<dbReference type="GO" id="GO:0016491">
    <property type="term" value="F:oxidoreductase activity"/>
    <property type="evidence" value="ECO:0007669"/>
    <property type="project" value="InterPro"/>
</dbReference>
<dbReference type="EMBL" id="LQRT01000026">
    <property type="protein sequence ID" value="KZS39513.1"/>
    <property type="molecule type" value="Genomic_DNA"/>
</dbReference>
<dbReference type="Proteomes" id="UP000076715">
    <property type="component" value="Unassembled WGS sequence"/>
</dbReference>
<organism evidence="2 3">
    <name type="scientific">Aquimarina aggregata</name>
    <dbReference type="NCBI Taxonomy" id="1642818"/>
    <lineage>
        <taxon>Bacteria</taxon>
        <taxon>Pseudomonadati</taxon>
        <taxon>Bacteroidota</taxon>
        <taxon>Flavobacteriia</taxon>
        <taxon>Flavobacteriales</taxon>
        <taxon>Flavobacteriaceae</taxon>
        <taxon>Aquimarina</taxon>
    </lineage>
</organism>
<dbReference type="Gene3D" id="3.40.50.360">
    <property type="match status" value="1"/>
</dbReference>
<dbReference type="InterPro" id="IPR005025">
    <property type="entry name" value="FMN_Rdtase-like_dom"/>
</dbReference>
<keyword evidence="3" id="KW-1185">Reference proteome</keyword>
<dbReference type="Pfam" id="PF03358">
    <property type="entry name" value="FMN_red"/>
    <property type="match status" value="1"/>
</dbReference>
<accession>A0A162Z2G5</accession>
<protein>
    <recommendedName>
        <fullName evidence="1">NADPH-dependent FMN reductase-like domain-containing protein</fullName>
    </recommendedName>
</protein>
<dbReference type="InterPro" id="IPR029039">
    <property type="entry name" value="Flavoprotein-like_sf"/>
</dbReference>
<proteinExistence type="predicted"/>
<gene>
    <name evidence="2" type="ORF">AWE51_25690</name>
</gene>
<sequence length="62" mass="6934">MESGKANFGLGIIDDLNELPHFKIELTDKNVPEQIVAFRNRITNADGIIICAPEYVSTFRVV</sequence>
<comment type="caution">
    <text evidence="2">The sequence shown here is derived from an EMBL/GenBank/DDBJ whole genome shotgun (WGS) entry which is preliminary data.</text>
</comment>
<evidence type="ECO:0000259" key="1">
    <source>
        <dbReference type="Pfam" id="PF03358"/>
    </source>
</evidence>
<reference evidence="2 3" key="1">
    <citation type="submission" date="2016-01" db="EMBL/GenBank/DDBJ databases">
        <title>The draft genome sequence of Aquimarina sp. RZW4-3-2.</title>
        <authorList>
            <person name="Wang Y."/>
        </authorList>
    </citation>
    <scope>NUCLEOTIDE SEQUENCE [LARGE SCALE GENOMIC DNA]</scope>
    <source>
        <strain evidence="2 3">RZW4-3-2</strain>
    </source>
</reference>
<feature type="domain" description="NADPH-dependent FMN reductase-like" evidence="1">
    <location>
        <begin position="13"/>
        <end position="57"/>
    </location>
</feature>
<evidence type="ECO:0000313" key="2">
    <source>
        <dbReference type="EMBL" id="KZS39513.1"/>
    </source>
</evidence>
<evidence type="ECO:0000313" key="3">
    <source>
        <dbReference type="Proteomes" id="UP000076715"/>
    </source>
</evidence>
<dbReference type="SUPFAM" id="SSF52218">
    <property type="entry name" value="Flavoproteins"/>
    <property type="match status" value="1"/>
</dbReference>
<dbReference type="STRING" id="1642818.AWE51_25690"/>
<dbReference type="AlphaFoldDB" id="A0A162Z2G5"/>